<evidence type="ECO:0000313" key="6">
    <source>
        <dbReference type="Proteomes" id="UP000535020"/>
    </source>
</evidence>
<dbReference type="InterPro" id="IPR011123">
    <property type="entry name" value="Y_Y_Y"/>
</dbReference>
<dbReference type="GO" id="GO:0003677">
    <property type="term" value="F:DNA binding"/>
    <property type="evidence" value="ECO:0007669"/>
    <property type="project" value="InterPro"/>
</dbReference>
<dbReference type="InterPro" id="IPR013783">
    <property type="entry name" value="Ig-like_fold"/>
</dbReference>
<keyword evidence="3" id="KW-0812">Transmembrane</keyword>
<dbReference type="Gene3D" id="2.60.40.10">
    <property type="entry name" value="Immunoglobulins"/>
    <property type="match status" value="1"/>
</dbReference>
<name>A0A7Y9C6X8_9FLAO</name>
<dbReference type="InterPro" id="IPR011047">
    <property type="entry name" value="Quinoprotein_ADH-like_sf"/>
</dbReference>
<feature type="domain" description="HTH luxR-type" evidence="4">
    <location>
        <begin position="898"/>
        <end position="955"/>
    </location>
</feature>
<dbReference type="Pfam" id="PF07495">
    <property type="entry name" value="Y_Y_Y"/>
    <property type="match status" value="1"/>
</dbReference>
<dbReference type="Gene3D" id="1.10.10.10">
    <property type="entry name" value="Winged helix-like DNA-binding domain superfamily/Winged helix DNA-binding domain"/>
    <property type="match status" value="1"/>
</dbReference>
<proteinExistence type="predicted"/>
<evidence type="ECO:0000313" key="5">
    <source>
        <dbReference type="EMBL" id="NYA70742.1"/>
    </source>
</evidence>
<dbReference type="Gene3D" id="2.130.10.10">
    <property type="entry name" value="YVTN repeat-like/Quinoprotein amine dehydrogenase"/>
    <property type="match status" value="2"/>
</dbReference>
<dbReference type="InterPro" id="IPR000792">
    <property type="entry name" value="Tscrpt_reg_LuxR_C"/>
</dbReference>
<accession>A0A7Y9C6X8</accession>
<keyword evidence="6" id="KW-1185">Reference proteome</keyword>
<organism evidence="5 6">
    <name type="scientific">Flavobacterium agri</name>
    <dbReference type="NCBI Taxonomy" id="2743471"/>
    <lineage>
        <taxon>Bacteria</taxon>
        <taxon>Pseudomonadati</taxon>
        <taxon>Bacteroidota</taxon>
        <taxon>Flavobacteriia</taxon>
        <taxon>Flavobacteriales</taxon>
        <taxon>Flavobacteriaceae</taxon>
        <taxon>Flavobacterium</taxon>
    </lineage>
</organism>
<evidence type="ECO:0000256" key="2">
    <source>
        <dbReference type="SAM" id="Coils"/>
    </source>
</evidence>
<sequence>MSFVESRISKIYIVFAFFYSIIGISQIKNTGLPDIANFKRTDYRAGTQNWCIGQDKNGTMYFANNDGLLQFDGSSWRTHRLPNRAAIRSLKIIGDKIFVGGYNEFGYFEPNSKGRLTYTSLALQVNENHRSQIDLVWKIHEIKGKVIFQSFEKNYIYDGKQLRQAEAPNRFQFSFEVNGALIFQDMINGLLRYDEGQFTTLPNTQALNGTEVWGIIALSPNRWLIATIDEGLFLYENQQLTHWDTEADSFMRKNSCLGGEIIQKNFIVLNSVLDGMIICDKNGKIIQHINRKKGVQNNTVLSSFVDNKNNLWLGLDNGIAFINESSPFTYFGSSYDLSTVYASAVFDGYLYVATNQGLFCHKWNKPFQEDSFNLIPGTTGQAWNIQVVEGQLFCGHNRGLLQIEGNKVVKNLNPNGYWGIKKIPGTDGFYVGSNYQGFAIFRKQGRNWSFVNNIEGMNKSANTFEVDGNTVWLKKDNLVYRMKLSSDFKKFSSVKTYENLAKDKKGIGSMQRLDGKIFFQTGNKFYTYAFDLDGFTPEKHYTALFRNLPSARYVQQDKLGNIWYVFNESMGLLQKKPDGSYQSNVSGLSNLTGFLVNDYFSINAIDQNDILIGLTEGLAHFDSNLPGTENKRPKAFIRTFSNPEDTLQVANLKGKIAYEIPYRSNKVKFVFSSPLYDNLENVEYSYMLKGFDEKWSHWTNMSVKEYTNLREGDYEMLVKVRNAYGVLSEPSAFTFTVSPPWYRHWLAYILYLSLAVLSIYLIRRRVRLQIRRNKYFETIEQRKIYLEKEARIRQEQYELEKEIERLQNEKLKIKILSKDKELVNNSLQVVKKNKVLNGIIHKMREIDTETLDEAAKFQLTKLNKSIIKEVNADKSWNDLEKHIRNVHFDFLKRLKDIHPDITPRELDLSTYLLMNMSTKEIAEIMNISGGGVELARYRLRKKLNLAKKENLTGYLMRI</sequence>
<dbReference type="SUPFAM" id="SSF50998">
    <property type="entry name" value="Quinoprotein alcohol dehydrogenase-like"/>
    <property type="match status" value="1"/>
</dbReference>
<dbReference type="GO" id="GO:0000155">
    <property type="term" value="F:phosphorelay sensor kinase activity"/>
    <property type="evidence" value="ECO:0007669"/>
    <property type="project" value="TreeGrafter"/>
</dbReference>
<evidence type="ECO:0000256" key="3">
    <source>
        <dbReference type="SAM" id="Phobius"/>
    </source>
</evidence>
<keyword evidence="3" id="KW-1133">Transmembrane helix</keyword>
<keyword evidence="2" id="KW-0175">Coiled coil</keyword>
<dbReference type="GO" id="GO:0006355">
    <property type="term" value="P:regulation of DNA-templated transcription"/>
    <property type="evidence" value="ECO:0007669"/>
    <property type="project" value="InterPro"/>
</dbReference>
<comment type="caution">
    <text evidence="5">The sequence shown here is derived from an EMBL/GenBank/DDBJ whole genome shotgun (WGS) entry which is preliminary data.</text>
</comment>
<protein>
    <submittedName>
        <fullName evidence="5">Regulator</fullName>
    </submittedName>
</protein>
<dbReference type="SMART" id="SM00421">
    <property type="entry name" value="HTH_LUXR"/>
    <property type="match status" value="1"/>
</dbReference>
<dbReference type="InterPro" id="IPR036388">
    <property type="entry name" value="WH-like_DNA-bd_sf"/>
</dbReference>
<dbReference type="Proteomes" id="UP000535020">
    <property type="component" value="Unassembled WGS sequence"/>
</dbReference>
<dbReference type="PANTHER" id="PTHR43547:SF2">
    <property type="entry name" value="HYBRID SIGNAL TRANSDUCTION HISTIDINE KINASE C"/>
    <property type="match status" value="1"/>
</dbReference>
<reference evidence="5 6" key="1">
    <citation type="submission" date="2020-07" db="EMBL/GenBank/DDBJ databases">
        <authorList>
            <person name="Sun Q."/>
        </authorList>
    </citation>
    <scope>NUCLEOTIDE SEQUENCE [LARGE SCALE GENOMIC DNA]</scope>
    <source>
        <strain evidence="5 6">MAH-1</strain>
    </source>
</reference>
<gene>
    <name evidence="5" type="ORF">HZF10_07425</name>
</gene>
<dbReference type="PANTHER" id="PTHR43547">
    <property type="entry name" value="TWO-COMPONENT HISTIDINE KINASE"/>
    <property type="match status" value="1"/>
</dbReference>
<keyword evidence="1" id="KW-0597">Phosphoprotein</keyword>
<keyword evidence="3" id="KW-0472">Membrane</keyword>
<evidence type="ECO:0000256" key="1">
    <source>
        <dbReference type="ARBA" id="ARBA00022553"/>
    </source>
</evidence>
<dbReference type="Pfam" id="PF00196">
    <property type="entry name" value="GerE"/>
    <property type="match status" value="1"/>
</dbReference>
<dbReference type="RefSeq" id="WP_176005568.1">
    <property type="nucleotide sequence ID" value="NZ_JABWMI010000010.1"/>
</dbReference>
<feature type="transmembrane region" description="Helical" evidence="3">
    <location>
        <begin position="745"/>
        <end position="762"/>
    </location>
</feature>
<dbReference type="InterPro" id="IPR016032">
    <property type="entry name" value="Sig_transdc_resp-reg_C-effctor"/>
</dbReference>
<dbReference type="AlphaFoldDB" id="A0A7Y9C6X8"/>
<evidence type="ECO:0000259" key="4">
    <source>
        <dbReference type="SMART" id="SM00421"/>
    </source>
</evidence>
<dbReference type="SUPFAM" id="SSF46894">
    <property type="entry name" value="C-terminal effector domain of the bipartite response regulators"/>
    <property type="match status" value="1"/>
</dbReference>
<dbReference type="InterPro" id="IPR015943">
    <property type="entry name" value="WD40/YVTN_repeat-like_dom_sf"/>
</dbReference>
<feature type="coiled-coil region" evidence="2">
    <location>
        <begin position="789"/>
        <end position="819"/>
    </location>
</feature>
<dbReference type="EMBL" id="JACBJI010000003">
    <property type="protein sequence ID" value="NYA70742.1"/>
    <property type="molecule type" value="Genomic_DNA"/>
</dbReference>